<organism evidence="3 4">
    <name type="scientific">Candidatus Accumulibacter phosphatis</name>
    <dbReference type="NCBI Taxonomy" id="327160"/>
    <lineage>
        <taxon>Bacteria</taxon>
        <taxon>Pseudomonadati</taxon>
        <taxon>Pseudomonadota</taxon>
        <taxon>Betaproteobacteria</taxon>
        <taxon>Candidatus Accumulibacter</taxon>
    </lineage>
</organism>
<feature type="domain" description="Ribbon-helix-helix protein CopG" evidence="2">
    <location>
        <begin position="5"/>
        <end position="42"/>
    </location>
</feature>
<protein>
    <submittedName>
        <fullName evidence="3">Ribbon-helix-helix protein, copG family</fullName>
    </submittedName>
</protein>
<dbReference type="InterPro" id="IPR013321">
    <property type="entry name" value="Arc_rbn_hlx_hlx"/>
</dbReference>
<reference evidence="3 4" key="1">
    <citation type="submission" date="2014-02" db="EMBL/GenBank/DDBJ databases">
        <title>Expanding our view of genomic diversity in Candidatus Accumulibacter clades.</title>
        <authorList>
            <person name="Skennerton C.T."/>
            <person name="Barr J.J."/>
            <person name="Slater F.R."/>
            <person name="Bond P.L."/>
            <person name="Tyson G.W."/>
        </authorList>
    </citation>
    <scope>NUCLEOTIDE SEQUENCE [LARGE SCALE GENOMIC DNA]</scope>
    <source>
        <strain evidence="4">BA-91</strain>
    </source>
</reference>
<evidence type="ECO:0000313" key="3">
    <source>
        <dbReference type="EMBL" id="KFB71684.1"/>
    </source>
</evidence>
<evidence type="ECO:0000259" key="2">
    <source>
        <dbReference type="Pfam" id="PF01402"/>
    </source>
</evidence>
<dbReference type="EMBL" id="JDVG02000507">
    <property type="protein sequence ID" value="KFB71684.1"/>
    <property type="molecule type" value="Genomic_DNA"/>
</dbReference>
<dbReference type="InterPro" id="IPR010985">
    <property type="entry name" value="Ribbon_hlx_hlx"/>
</dbReference>
<dbReference type="SUPFAM" id="SSF47598">
    <property type="entry name" value="Ribbon-helix-helix"/>
    <property type="match status" value="1"/>
</dbReference>
<evidence type="ECO:0000313" key="4">
    <source>
        <dbReference type="Proteomes" id="UP000020077"/>
    </source>
</evidence>
<dbReference type="Proteomes" id="UP000020077">
    <property type="component" value="Unassembled WGS sequence"/>
</dbReference>
<dbReference type="Pfam" id="PF01402">
    <property type="entry name" value="RHH_1"/>
    <property type="match status" value="1"/>
</dbReference>
<dbReference type="InterPro" id="IPR002145">
    <property type="entry name" value="CopG"/>
</dbReference>
<feature type="region of interest" description="Disordered" evidence="1">
    <location>
        <begin position="58"/>
        <end position="88"/>
    </location>
</feature>
<gene>
    <name evidence="3" type="ORF">AW09_003179</name>
</gene>
<dbReference type="CDD" id="cd21631">
    <property type="entry name" value="RHH_CopG_NikR-like"/>
    <property type="match status" value="1"/>
</dbReference>
<dbReference type="Gene3D" id="1.10.1220.10">
    <property type="entry name" value="Met repressor-like"/>
    <property type="match status" value="1"/>
</dbReference>
<name>A0A080M3H4_9PROT</name>
<evidence type="ECO:0000256" key="1">
    <source>
        <dbReference type="SAM" id="MobiDB-lite"/>
    </source>
</evidence>
<comment type="caution">
    <text evidence="3">The sequence shown here is derived from an EMBL/GenBank/DDBJ whole genome shotgun (WGS) entry which is preliminary data.</text>
</comment>
<proteinExistence type="predicted"/>
<accession>A0A080M3H4</accession>
<dbReference type="AlphaFoldDB" id="A0A080M3H4"/>
<dbReference type="GO" id="GO:0006355">
    <property type="term" value="P:regulation of DNA-templated transcription"/>
    <property type="evidence" value="ECO:0007669"/>
    <property type="project" value="InterPro"/>
</dbReference>
<sequence length="88" mass="10277">MRTTKTLSITLPPEMLARAAEMARREHRTMSELVREALREYERKNWWAEMNAFGQAKAAERGLTEPDVERAVHEVRRERASRDPKPTA</sequence>